<protein>
    <submittedName>
        <fullName evidence="1">Uncharacterized protein</fullName>
    </submittedName>
</protein>
<proteinExistence type="predicted"/>
<organism evidence="1 2">
    <name type="scientific">Methylomonas albis</name>
    <dbReference type="NCBI Taxonomy" id="1854563"/>
    <lineage>
        <taxon>Bacteria</taxon>
        <taxon>Pseudomonadati</taxon>
        <taxon>Pseudomonadota</taxon>
        <taxon>Gammaproteobacteria</taxon>
        <taxon>Methylococcales</taxon>
        <taxon>Methylococcaceae</taxon>
        <taxon>Methylomonas</taxon>
    </lineage>
</organism>
<accession>A0ABR9CWU2</accession>
<name>A0ABR9CWU2_9GAMM</name>
<sequence length="131" mass="14601">MMPDRALDESAIIKAIIKTAIDLARLREEPIQKRAPILDLVFLLPSREEKADFEGLRLHSFDKAAQILRIESAVPEKMVASTHAERFVVAVMLDAIDAAAEFFTEQRILFDAAGHLALVESLAAKEQYALN</sequence>
<dbReference type="EMBL" id="JACXSS010000001">
    <property type="protein sequence ID" value="MBD9355353.1"/>
    <property type="molecule type" value="Genomic_DNA"/>
</dbReference>
<gene>
    <name evidence="1" type="ORF">IE877_05575</name>
</gene>
<evidence type="ECO:0000313" key="1">
    <source>
        <dbReference type="EMBL" id="MBD9355353.1"/>
    </source>
</evidence>
<comment type="caution">
    <text evidence="1">The sequence shown here is derived from an EMBL/GenBank/DDBJ whole genome shotgun (WGS) entry which is preliminary data.</text>
</comment>
<keyword evidence="2" id="KW-1185">Reference proteome</keyword>
<reference evidence="1 2" key="1">
    <citation type="submission" date="2020-09" db="EMBL/GenBank/DDBJ databases">
        <title>Methylomonas albis sp. nov. and Methylomonas fluvii sp. nov.: Two cold-adapted methanotrophs from the River Elbe and an amended description of Methylovulum psychrotolerans strain Eb1.</title>
        <authorList>
            <person name="Bussmann I.K."/>
            <person name="Klings K.-W."/>
            <person name="Warnstedt J."/>
            <person name="Hoppert M."/>
            <person name="Saborowski A."/>
            <person name="Horn F."/>
            <person name="Liebner S."/>
        </authorList>
    </citation>
    <scope>NUCLEOTIDE SEQUENCE [LARGE SCALE GENOMIC DNA]</scope>
    <source>
        <strain evidence="1 2">EbA</strain>
    </source>
</reference>
<dbReference type="Proteomes" id="UP000652176">
    <property type="component" value="Unassembled WGS sequence"/>
</dbReference>
<evidence type="ECO:0000313" key="2">
    <source>
        <dbReference type="Proteomes" id="UP000652176"/>
    </source>
</evidence>